<reference evidence="2 3" key="1">
    <citation type="journal article" date="2015" name="Biotechnol. Biofuels">
        <title>Enhanced degradation of softwood versus hardwood by the white-rot fungus Pycnoporus coccineus.</title>
        <authorList>
            <person name="Couturier M."/>
            <person name="Navarro D."/>
            <person name="Chevret D."/>
            <person name="Henrissat B."/>
            <person name="Piumi F."/>
            <person name="Ruiz-Duenas F.J."/>
            <person name="Martinez A.T."/>
            <person name="Grigoriev I.V."/>
            <person name="Riley R."/>
            <person name="Lipzen A."/>
            <person name="Berrin J.G."/>
            <person name="Master E.R."/>
            <person name="Rosso M.N."/>
        </authorList>
    </citation>
    <scope>NUCLEOTIDE SEQUENCE [LARGE SCALE GENOMIC DNA]</scope>
    <source>
        <strain evidence="2 3">BRFM310</strain>
    </source>
</reference>
<evidence type="ECO:0000313" key="2">
    <source>
        <dbReference type="EMBL" id="OSD03225.1"/>
    </source>
</evidence>
<feature type="signal peptide" evidence="1">
    <location>
        <begin position="1"/>
        <end position="24"/>
    </location>
</feature>
<evidence type="ECO:0000256" key="1">
    <source>
        <dbReference type="SAM" id="SignalP"/>
    </source>
</evidence>
<evidence type="ECO:0008006" key="4">
    <source>
        <dbReference type="Google" id="ProtNLM"/>
    </source>
</evidence>
<organism evidence="2 3">
    <name type="scientific">Trametes coccinea (strain BRFM310)</name>
    <name type="common">Pycnoporus coccineus</name>
    <dbReference type="NCBI Taxonomy" id="1353009"/>
    <lineage>
        <taxon>Eukaryota</taxon>
        <taxon>Fungi</taxon>
        <taxon>Dikarya</taxon>
        <taxon>Basidiomycota</taxon>
        <taxon>Agaricomycotina</taxon>
        <taxon>Agaricomycetes</taxon>
        <taxon>Polyporales</taxon>
        <taxon>Polyporaceae</taxon>
        <taxon>Trametes</taxon>
    </lineage>
</organism>
<sequence>MIHPHHRSVMRLFVLTCTPILIRSSCFDFTYTCLIRTAACESAPDDRLLAPPHCCSSRLTIFCIPWREIVHNIKGTLDSHSVVVHGPTVWQFRQWERKYRFSLRARTSMRAPGTSKSMECT</sequence>
<dbReference type="AlphaFoldDB" id="A0A1Y2IQ35"/>
<feature type="chain" id="PRO_5010989682" description="Secreted protein" evidence="1">
    <location>
        <begin position="25"/>
        <end position="121"/>
    </location>
</feature>
<proteinExistence type="predicted"/>
<dbReference type="Proteomes" id="UP000193067">
    <property type="component" value="Unassembled WGS sequence"/>
</dbReference>
<keyword evidence="3" id="KW-1185">Reference proteome</keyword>
<protein>
    <recommendedName>
        <fullName evidence="4">Secreted protein</fullName>
    </recommendedName>
</protein>
<keyword evidence="1" id="KW-0732">Signal</keyword>
<evidence type="ECO:0000313" key="3">
    <source>
        <dbReference type="Proteomes" id="UP000193067"/>
    </source>
</evidence>
<dbReference type="EMBL" id="KZ084101">
    <property type="protein sequence ID" value="OSD03225.1"/>
    <property type="molecule type" value="Genomic_DNA"/>
</dbReference>
<accession>A0A1Y2IQ35</accession>
<name>A0A1Y2IQ35_TRAC3</name>
<gene>
    <name evidence="2" type="ORF">PYCCODRAFT_252224</name>
</gene>